<sequence length="203" mass="22570">MAFGNGRFLDDIIMARLHGSKPVPEQHSSPPKPPPLADFSPDEVSIRTIRHEDIDDLYNLYRHPLVARTTLQMPSQEIGATQKRVDTAVSGLHRFVAEVQGKAIGAITLHQSGNPRRAHSADLGMMIHPAYWGKGIGSQLMAAVIDLADNWLNISRIKLEVNGDNAAGMRLYRRFGFEIEGTKRLHAFGDGRLADSHFMARIR</sequence>
<name>A0A3B0VSD0_9ZZZZ</name>
<dbReference type="GO" id="GO:0016747">
    <property type="term" value="F:acyltransferase activity, transferring groups other than amino-acyl groups"/>
    <property type="evidence" value="ECO:0007669"/>
    <property type="project" value="InterPro"/>
</dbReference>
<feature type="domain" description="N-acetyltransferase" evidence="1">
    <location>
        <begin position="44"/>
        <end position="203"/>
    </location>
</feature>
<dbReference type="CDD" id="cd04301">
    <property type="entry name" value="NAT_SF"/>
    <property type="match status" value="1"/>
</dbReference>
<dbReference type="SUPFAM" id="SSF55729">
    <property type="entry name" value="Acyl-CoA N-acyltransferases (Nat)"/>
    <property type="match status" value="1"/>
</dbReference>
<evidence type="ECO:0000313" key="2">
    <source>
        <dbReference type="EMBL" id="VAW35166.1"/>
    </source>
</evidence>
<dbReference type="InterPro" id="IPR000182">
    <property type="entry name" value="GNAT_dom"/>
</dbReference>
<dbReference type="PROSITE" id="PS51186">
    <property type="entry name" value="GNAT"/>
    <property type="match status" value="1"/>
</dbReference>
<dbReference type="PANTHER" id="PTHR43792">
    <property type="entry name" value="GNAT FAMILY, PUTATIVE (AFU_ORTHOLOGUE AFUA_3G00765)-RELATED-RELATED"/>
    <property type="match status" value="1"/>
</dbReference>
<gene>
    <name evidence="2" type="ORF">MNBD_CHLOROFLEXI01-2441</name>
</gene>
<dbReference type="InterPro" id="IPR016181">
    <property type="entry name" value="Acyl_CoA_acyltransferase"/>
</dbReference>
<evidence type="ECO:0000259" key="1">
    <source>
        <dbReference type="PROSITE" id="PS51186"/>
    </source>
</evidence>
<organism evidence="2">
    <name type="scientific">hydrothermal vent metagenome</name>
    <dbReference type="NCBI Taxonomy" id="652676"/>
    <lineage>
        <taxon>unclassified sequences</taxon>
        <taxon>metagenomes</taxon>
        <taxon>ecological metagenomes</taxon>
    </lineage>
</organism>
<accession>A0A3B0VSD0</accession>
<dbReference type="EMBL" id="UOEU01000576">
    <property type="protein sequence ID" value="VAW35166.1"/>
    <property type="molecule type" value="Genomic_DNA"/>
</dbReference>
<dbReference type="Gene3D" id="3.40.630.30">
    <property type="match status" value="1"/>
</dbReference>
<protein>
    <recommendedName>
        <fullName evidence="1">N-acetyltransferase domain-containing protein</fullName>
    </recommendedName>
</protein>
<dbReference type="Pfam" id="PF00583">
    <property type="entry name" value="Acetyltransf_1"/>
    <property type="match status" value="1"/>
</dbReference>
<dbReference type="AlphaFoldDB" id="A0A3B0VSD0"/>
<reference evidence="2" key="1">
    <citation type="submission" date="2018-06" db="EMBL/GenBank/DDBJ databases">
        <authorList>
            <person name="Zhirakovskaya E."/>
        </authorList>
    </citation>
    <scope>NUCLEOTIDE SEQUENCE</scope>
</reference>
<proteinExistence type="predicted"/>
<dbReference type="InterPro" id="IPR051531">
    <property type="entry name" value="N-acetyltransferase"/>
</dbReference>